<dbReference type="Proteomes" id="UP000692954">
    <property type="component" value="Unassembled WGS sequence"/>
</dbReference>
<accession>A0A8S1KFH6</accession>
<gene>
    <name evidence="2" type="ORF">PSON_ATCC_30995.1.T0080082</name>
</gene>
<dbReference type="AlphaFoldDB" id="A0A8S1KFH6"/>
<comment type="caution">
    <text evidence="2">The sequence shown here is derived from an EMBL/GenBank/DDBJ whole genome shotgun (WGS) entry which is preliminary data.</text>
</comment>
<keyword evidence="3" id="KW-1185">Reference proteome</keyword>
<keyword evidence="1" id="KW-0732">Signal</keyword>
<organism evidence="2 3">
    <name type="scientific">Paramecium sonneborni</name>
    <dbReference type="NCBI Taxonomy" id="65129"/>
    <lineage>
        <taxon>Eukaryota</taxon>
        <taxon>Sar</taxon>
        <taxon>Alveolata</taxon>
        <taxon>Ciliophora</taxon>
        <taxon>Intramacronucleata</taxon>
        <taxon>Oligohymenophorea</taxon>
        <taxon>Peniculida</taxon>
        <taxon>Parameciidae</taxon>
        <taxon>Paramecium</taxon>
    </lineage>
</organism>
<evidence type="ECO:0000313" key="3">
    <source>
        <dbReference type="Proteomes" id="UP000692954"/>
    </source>
</evidence>
<proteinExistence type="predicted"/>
<feature type="chain" id="PRO_5035941772" evidence="1">
    <location>
        <begin position="22"/>
        <end position="505"/>
    </location>
</feature>
<evidence type="ECO:0000313" key="2">
    <source>
        <dbReference type="EMBL" id="CAD8054089.1"/>
    </source>
</evidence>
<dbReference type="EMBL" id="CAJJDN010000008">
    <property type="protein sequence ID" value="CAD8054089.1"/>
    <property type="molecule type" value="Genomic_DNA"/>
</dbReference>
<name>A0A8S1KFH6_9CILI</name>
<evidence type="ECO:0000256" key="1">
    <source>
        <dbReference type="SAM" id="SignalP"/>
    </source>
</evidence>
<reference evidence="2" key="1">
    <citation type="submission" date="2021-01" db="EMBL/GenBank/DDBJ databases">
        <authorList>
            <consortium name="Genoscope - CEA"/>
            <person name="William W."/>
        </authorList>
    </citation>
    <scope>NUCLEOTIDE SEQUENCE</scope>
</reference>
<feature type="signal peptide" evidence="1">
    <location>
        <begin position="1"/>
        <end position="21"/>
    </location>
</feature>
<sequence length="505" mass="59096">MIYKILAILQLLFLSIQQCQKLTSEYSIYASVEEVYEWNIRETFFQGEDLVFSLDEMPSKYFSIRQPLSELEHPTTHKTYGDTIISLKPFVNQLTGAWLNSFVFIEQDEISVDIFYSLGEPTENNKVPSFDNYITVQKQDQNFRCSDVDFLSKTRFIIDCKNQNKNYFVIVDTSKNVTLIENNQTYDAPSIRKLLVHTFSYDNNSLQLIIRGQYQEGKGSLIEVFQFKDGNISKDPWLTLDSESLAILLNQQSTFNFVLLDMSVEPNGDLFILDSFNGIYVLKILQTQKWLVKQWSRLNYEEQIYAFDFNYLFTQNGQIAQLVLVYEDRIQYFQNNQPKSILKLPGDVKGHNIQIEISQKYIVLKYEEKIYIYDQNQLLYSFIEDIVDIIIINPYEPDLIEVNFLSTHRFLISDGILRLYQQDSKTDQQYITQIIAKSRSGSSCTVDLKIQIVYSNDTQLYETGYNPFPQALTIPSDPINIDLLANWTRHFLSSIRRLIISENLY</sequence>
<protein>
    <submittedName>
        <fullName evidence="2">Uncharacterized protein</fullName>
    </submittedName>
</protein>